<protein>
    <submittedName>
        <fullName evidence="3">Uncharacterized protein</fullName>
    </submittedName>
</protein>
<reference evidence="3" key="2">
    <citation type="submission" date="2015-08" db="UniProtKB">
        <authorList>
            <consortium name="WormBaseParasite"/>
        </authorList>
    </citation>
    <scope>IDENTIFICATION</scope>
</reference>
<accession>A0A0K0FN23</accession>
<feature type="transmembrane region" description="Helical" evidence="1">
    <location>
        <begin position="53"/>
        <end position="72"/>
    </location>
</feature>
<dbReference type="WBParaSite" id="SVE_1040200.1">
    <property type="protein sequence ID" value="SVE_1040200.1"/>
    <property type="gene ID" value="SVE_1040200"/>
</dbReference>
<keyword evidence="1" id="KW-0812">Transmembrane</keyword>
<sequence length="118" mass="13464">MKVGKLTSKCPKLLFMGPKAKRNSLAGNRTPVSHVTGADTHHYTTRDAWGNMGFFRGTVFGLFFAFILNIFTQKSLIYKKGKYLERKPSNIHKNKLLIIINILGWETSWEPLLVLQIL</sequence>
<name>A0A0K0FN23_STRVS</name>
<keyword evidence="1" id="KW-1133">Transmembrane helix</keyword>
<evidence type="ECO:0000256" key="1">
    <source>
        <dbReference type="SAM" id="Phobius"/>
    </source>
</evidence>
<organism evidence="2 3">
    <name type="scientific">Strongyloides venezuelensis</name>
    <name type="common">Threadworm</name>
    <dbReference type="NCBI Taxonomy" id="75913"/>
    <lineage>
        <taxon>Eukaryota</taxon>
        <taxon>Metazoa</taxon>
        <taxon>Ecdysozoa</taxon>
        <taxon>Nematoda</taxon>
        <taxon>Chromadorea</taxon>
        <taxon>Rhabditida</taxon>
        <taxon>Tylenchina</taxon>
        <taxon>Panagrolaimomorpha</taxon>
        <taxon>Strongyloidoidea</taxon>
        <taxon>Strongyloididae</taxon>
        <taxon>Strongyloides</taxon>
    </lineage>
</organism>
<reference evidence="2" key="1">
    <citation type="submission" date="2014-07" db="EMBL/GenBank/DDBJ databases">
        <authorList>
            <person name="Martin A.A"/>
            <person name="De Silva N."/>
        </authorList>
    </citation>
    <scope>NUCLEOTIDE SEQUENCE</scope>
</reference>
<proteinExistence type="predicted"/>
<keyword evidence="2" id="KW-1185">Reference proteome</keyword>
<keyword evidence="1" id="KW-0472">Membrane</keyword>
<evidence type="ECO:0000313" key="2">
    <source>
        <dbReference type="Proteomes" id="UP000035680"/>
    </source>
</evidence>
<dbReference type="Proteomes" id="UP000035680">
    <property type="component" value="Unassembled WGS sequence"/>
</dbReference>
<dbReference type="AlphaFoldDB" id="A0A0K0FN23"/>
<evidence type="ECO:0000313" key="3">
    <source>
        <dbReference type="WBParaSite" id="SVE_1040200.1"/>
    </source>
</evidence>